<dbReference type="SUPFAM" id="SSF50630">
    <property type="entry name" value="Acid proteases"/>
    <property type="match status" value="1"/>
</dbReference>
<dbReference type="GO" id="GO:0004190">
    <property type="term" value="F:aspartic-type endopeptidase activity"/>
    <property type="evidence" value="ECO:0007669"/>
    <property type="project" value="InterPro"/>
</dbReference>
<sequence>MVGEPNLTDIKINLTVKALIDSGSQVSAITEEFYDNMDHEPELNSMDDFQIDLKGANGMTVPYTGYIEASIETQLTFTPILTVLLVIPVSKYHGVAPVLLDTNLIRNIQQCRNANNLPDEWKAAMMSINPFIGRVTSTKPNNLSSNGNQNDYWICKEDEEY</sequence>
<reference evidence="1" key="1">
    <citation type="journal article" date="2019" name="bioRxiv">
        <title>The Genome of the Zebra Mussel, Dreissena polymorpha: A Resource for Invasive Species Research.</title>
        <authorList>
            <person name="McCartney M.A."/>
            <person name="Auch B."/>
            <person name="Kono T."/>
            <person name="Mallez S."/>
            <person name="Zhang Y."/>
            <person name="Obille A."/>
            <person name="Becker A."/>
            <person name="Abrahante J.E."/>
            <person name="Garbe J."/>
            <person name="Badalamenti J.P."/>
            <person name="Herman A."/>
            <person name="Mangelson H."/>
            <person name="Liachko I."/>
            <person name="Sullivan S."/>
            <person name="Sone E.D."/>
            <person name="Koren S."/>
            <person name="Silverstein K.A.T."/>
            <person name="Beckman K.B."/>
            <person name="Gohl D.M."/>
        </authorList>
    </citation>
    <scope>NUCLEOTIDE SEQUENCE</scope>
    <source>
        <strain evidence="1">Duluth1</strain>
        <tissue evidence="1">Whole animal</tissue>
    </source>
</reference>
<dbReference type="GO" id="GO:0006508">
    <property type="term" value="P:proteolysis"/>
    <property type="evidence" value="ECO:0007669"/>
    <property type="project" value="InterPro"/>
</dbReference>
<gene>
    <name evidence="1" type="ORF">DPMN_166269</name>
</gene>
<reference evidence="1" key="2">
    <citation type="submission" date="2020-11" db="EMBL/GenBank/DDBJ databases">
        <authorList>
            <person name="McCartney M.A."/>
            <person name="Auch B."/>
            <person name="Kono T."/>
            <person name="Mallez S."/>
            <person name="Becker A."/>
            <person name="Gohl D.M."/>
            <person name="Silverstein K.A.T."/>
            <person name="Koren S."/>
            <person name="Bechman K.B."/>
            <person name="Herman A."/>
            <person name="Abrahante J.E."/>
            <person name="Garbe J."/>
        </authorList>
    </citation>
    <scope>NUCLEOTIDE SEQUENCE</scope>
    <source>
        <strain evidence="1">Duluth1</strain>
        <tissue evidence="1">Whole animal</tissue>
    </source>
</reference>
<evidence type="ECO:0000313" key="1">
    <source>
        <dbReference type="EMBL" id="KAH3788138.1"/>
    </source>
</evidence>
<name>A0A9D4EYC1_DREPO</name>
<dbReference type="Proteomes" id="UP000828390">
    <property type="component" value="Unassembled WGS sequence"/>
</dbReference>
<evidence type="ECO:0000313" key="2">
    <source>
        <dbReference type="Proteomes" id="UP000828390"/>
    </source>
</evidence>
<protein>
    <submittedName>
        <fullName evidence="1">Uncharacterized protein</fullName>
    </submittedName>
</protein>
<dbReference type="InterPro" id="IPR001969">
    <property type="entry name" value="Aspartic_peptidase_AS"/>
</dbReference>
<dbReference type="CDD" id="cd00303">
    <property type="entry name" value="retropepsin_like"/>
    <property type="match status" value="1"/>
</dbReference>
<dbReference type="EMBL" id="JAIWYP010000008">
    <property type="protein sequence ID" value="KAH3788138.1"/>
    <property type="molecule type" value="Genomic_DNA"/>
</dbReference>
<comment type="caution">
    <text evidence="1">The sequence shown here is derived from an EMBL/GenBank/DDBJ whole genome shotgun (WGS) entry which is preliminary data.</text>
</comment>
<dbReference type="AlphaFoldDB" id="A0A9D4EYC1"/>
<keyword evidence="2" id="KW-1185">Reference proteome</keyword>
<proteinExistence type="predicted"/>
<dbReference type="PROSITE" id="PS00141">
    <property type="entry name" value="ASP_PROTEASE"/>
    <property type="match status" value="1"/>
</dbReference>
<accession>A0A9D4EYC1</accession>
<dbReference type="InterPro" id="IPR021109">
    <property type="entry name" value="Peptidase_aspartic_dom_sf"/>
</dbReference>
<organism evidence="1 2">
    <name type="scientific">Dreissena polymorpha</name>
    <name type="common">Zebra mussel</name>
    <name type="synonym">Mytilus polymorpha</name>
    <dbReference type="NCBI Taxonomy" id="45954"/>
    <lineage>
        <taxon>Eukaryota</taxon>
        <taxon>Metazoa</taxon>
        <taxon>Spiralia</taxon>
        <taxon>Lophotrochozoa</taxon>
        <taxon>Mollusca</taxon>
        <taxon>Bivalvia</taxon>
        <taxon>Autobranchia</taxon>
        <taxon>Heteroconchia</taxon>
        <taxon>Euheterodonta</taxon>
        <taxon>Imparidentia</taxon>
        <taxon>Neoheterodontei</taxon>
        <taxon>Myida</taxon>
        <taxon>Dreissenoidea</taxon>
        <taxon>Dreissenidae</taxon>
        <taxon>Dreissena</taxon>
    </lineage>
</organism>